<dbReference type="SUPFAM" id="SSF52402">
    <property type="entry name" value="Adenine nucleotide alpha hydrolases-like"/>
    <property type="match status" value="1"/>
</dbReference>
<evidence type="ECO:0000256" key="9">
    <source>
        <dbReference type="ARBA" id="ARBA00051542"/>
    </source>
</evidence>
<feature type="domain" description="tRNA-specific 2-thiouridylase MnmA-like central" evidence="11">
    <location>
        <begin position="122"/>
        <end position="187"/>
    </location>
</feature>
<dbReference type="Proteomes" id="UP000231214">
    <property type="component" value="Unassembled WGS sequence"/>
</dbReference>
<evidence type="ECO:0000313" key="13">
    <source>
        <dbReference type="Proteomes" id="UP000231214"/>
    </source>
</evidence>
<sequence>MMCNKFVKFGRLLDYVLGAGFDYLATGHYARTAIGDRQKEIGKSYSLSPIPYHLLSAKDQTKDQTYFLYNLTQRHLAHVMFPVGEYTKKQVRQMAKQWRLPVAARPESQEICFLPENDYRPFLQRHVPASIKPGRVINVEGKTIGRHQGLPLYTIGQRHGFEITNKKVLGPFYVIAKKVKRNQLVVGFGRETERQEFDVQEVNWISGQPPKLPLSCQVRLRHQGELLGCQVFRVSSIQYRVSLTSPQRGLAPGQAAVFYRRGAVLGGGMIAD</sequence>
<proteinExistence type="predicted"/>
<evidence type="ECO:0000256" key="7">
    <source>
        <dbReference type="ARBA" id="ARBA00022884"/>
    </source>
</evidence>
<dbReference type="GO" id="GO:0002143">
    <property type="term" value="P:tRNA wobble position uridine thiolation"/>
    <property type="evidence" value="ECO:0007669"/>
    <property type="project" value="TreeGrafter"/>
</dbReference>
<evidence type="ECO:0000313" key="12">
    <source>
        <dbReference type="EMBL" id="PIU02462.1"/>
    </source>
</evidence>
<keyword evidence="6" id="KW-0067">ATP-binding</keyword>
<dbReference type="EC" id="2.8.1.13" evidence="1"/>
<dbReference type="InterPro" id="IPR014729">
    <property type="entry name" value="Rossmann-like_a/b/a_fold"/>
</dbReference>
<keyword evidence="4" id="KW-0819">tRNA processing</keyword>
<dbReference type="EMBL" id="PEZK01000002">
    <property type="protein sequence ID" value="PIU02462.1"/>
    <property type="molecule type" value="Genomic_DNA"/>
</dbReference>
<dbReference type="GO" id="GO:0000049">
    <property type="term" value="F:tRNA binding"/>
    <property type="evidence" value="ECO:0007669"/>
    <property type="project" value="UniProtKB-KW"/>
</dbReference>
<dbReference type="Pfam" id="PF20258">
    <property type="entry name" value="tRNA_Me_trans_C"/>
    <property type="match status" value="1"/>
</dbReference>
<evidence type="ECO:0000259" key="10">
    <source>
        <dbReference type="Pfam" id="PF20258"/>
    </source>
</evidence>
<evidence type="ECO:0000256" key="3">
    <source>
        <dbReference type="ARBA" id="ARBA00022679"/>
    </source>
</evidence>
<evidence type="ECO:0000256" key="5">
    <source>
        <dbReference type="ARBA" id="ARBA00022741"/>
    </source>
</evidence>
<dbReference type="PANTHER" id="PTHR11933">
    <property type="entry name" value="TRNA 5-METHYLAMINOMETHYL-2-THIOURIDYLATE -METHYLTRANSFERASE"/>
    <property type="match status" value="1"/>
</dbReference>
<evidence type="ECO:0000256" key="1">
    <source>
        <dbReference type="ARBA" id="ARBA00011949"/>
    </source>
</evidence>
<gene>
    <name evidence="12" type="primary">mnmA</name>
    <name evidence="12" type="ORF">COT66_00085</name>
</gene>
<evidence type="ECO:0000256" key="2">
    <source>
        <dbReference type="ARBA" id="ARBA00022555"/>
    </source>
</evidence>
<evidence type="ECO:0000256" key="8">
    <source>
        <dbReference type="ARBA" id="ARBA00023157"/>
    </source>
</evidence>
<evidence type="ECO:0000256" key="6">
    <source>
        <dbReference type="ARBA" id="ARBA00022840"/>
    </source>
</evidence>
<feature type="domain" description="tRNA-specific 2-thiouridylase MnmA-like C-terminal" evidence="10">
    <location>
        <begin position="195"/>
        <end position="270"/>
    </location>
</feature>
<dbReference type="InterPro" id="IPR046884">
    <property type="entry name" value="MnmA-like_central"/>
</dbReference>
<dbReference type="Gene3D" id="2.30.30.280">
    <property type="entry name" value="Adenine nucleotide alpha hydrolases-like domains"/>
    <property type="match status" value="1"/>
</dbReference>
<dbReference type="CDD" id="cd01998">
    <property type="entry name" value="MnmA_TRMU-like"/>
    <property type="match status" value="1"/>
</dbReference>
<dbReference type="Gene3D" id="3.40.50.620">
    <property type="entry name" value="HUPs"/>
    <property type="match status" value="1"/>
</dbReference>
<dbReference type="AlphaFoldDB" id="A0A2M6XBM0"/>
<reference evidence="13" key="1">
    <citation type="submission" date="2017-09" db="EMBL/GenBank/DDBJ databases">
        <title>Depth-based differentiation of microbial function through sediment-hosted aquifers and enrichment of novel symbionts in the deep terrestrial subsurface.</title>
        <authorList>
            <person name="Probst A.J."/>
            <person name="Ladd B."/>
            <person name="Jarett J.K."/>
            <person name="Geller-Mcgrath D.E."/>
            <person name="Sieber C.M.K."/>
            <person name="Emerson J.B."/>
            <person name="Anantharaman K."/>
            <person name="Thomas B.C."/>
            <person name="Malmstrom R."/>
            <person name="Stieglmeier M."/>
            <person name="Klingl A."/>
            <person name="Woyke T."/>
            <person name="Ryan C.M."/>
            <person name="Banfield J.F."/>
        </authorList>
    </citation>
    <scope>NUCLEOTIDE SEQUENCE [LARGE SCALE GENOMIC DNA]</scope>
</reference>
<dbReference type="GO" id="GO:0005524">
    <property type="term" value="F:ATP binding"/>
    <property type="evidence" value="ECO:0007669"/>
    <property type="project" value="UniProtKB-KW"/>
</dbReference>
<keyword evidence="2" id="KW-0820">tRNA-binding</keyword>
<protein>
    <recommendedName>
        <fullName evidence="1">tRNA-uridine 2-sulfurtransferase</fullName>
        <ecNumber evidence="1">2.8.1.13</ecNumber>
    </recommendedName>
</protein>
<dbReference type="Pfam" id="PF20259">
    <property type="entry name" value="tRNA_Me_trans_M"/>
    <property type="match status" value="1"/>
</dbReference>
<dbReference type="FunFam" id="2.30.30.280:FF:000001">
    <property type="entry name" value="tRNA-specific 2-thiouridylase MnmA"/>
    <property type="match status" value="1"/>
</dbReference>
<dbReference type="Pfam" id="PF03054">
    <property type="entry name" value="tRNA_Me_trans"/>
    <property type="match status" value="1"/>
</dbReference>
<comment type="catalytic activity">
    <reaction evidence="9">
        <text>S-sulfanyl-L-cysteinyl-[protein] + uridine(34) in tRNA + AH2 + ATP = 2-thiouridine(34) in tRNA + L-cysteinyl-[protein] + A + AMP + diphosphate + H(+)</text>
        <dbReference type="Rhea" id="RHEA:47032"/>
        <dbReference type="Rhea" id="RHEA-COMP:10131"/>
        <dbReference type="Rhea" id="RHEA-COMP:11726"/>
        <dbReference type="Rhea" id="RHEA-COMP:11727"/>
        <dbReference type="Rhea" id="RHEA-COMP:11728"/>
        <dbReference type="ChEBI" id="CHEBI:13193"/>
        <dbReference type="ChEBI" id="CHEBI:15378"/>
        <dbReference type="ChEBI" id="CHEBI:17499"/>
        <dbReference type="ChEBI" id="CHEBI:29950"/>
        <dbReference type="ChEBI" id="CHEBI:30616"/>
        <dbReference type="ChEBI" id="CHEBI:33019"/>
        <dbReference type="ChEBI" id="CHEBI:61963"/>
        <dbReference type="ChEBI" id="CHEBI:65315"/>
        <dbReference type="ChEBI" id="CHEBI:87170"/>
        <dbReference type="ChEBI" id="CHEBI:456215"/>
        <dbReference type="EC" id="2.8.1.13"/>
    </reaction>
</comment>
<dbReference type="GO" id="GO:0103016">
    <property type="term" value="F:tRNA-uridine 2-sulfurtransferase activity"/>
    <property type="evidence" value="ECO:0007669"/>
    <property type="project" value="UniProtKB-EC"/>
</dbReference>
<evidence type="ECO:0000259" key="11">
    <source>
        <dbReference type="Pfam" id="PF20259"/>
    </source>
</evidence>
<evidence type="ECO:0000256" key="4">
    <source>
        <dbReference type="ARBA" id="ARBA00022694"/>
    </source>
</evidence>
<dbReference type="InterPro" id="IPR023382">
    <property type="entry name" value="MnmA-like_central_sf"/>
</dbReference>
<organism evidence="12 13">
    <name type="scientific">Candidatus Shapirobacteria bacterium CG09_land_8_20_14_0_10_49_15</name>
    <dbReference type="NCBI Taxonomy" id="1974482"/>
    <lineage>
        <taxon>Bacteria</taxon>
        <taxon>Candidatus Shapironibacteriota</taxon>
    </lineage>
</organism>
<dbReference type="Gene3D" id="2.40.30.10">
    <property type="entry name" value="Translation factors"/>
    <property type="match status" value="1"/>
</dbReference>
<dbReference type="PANTHER" id="PTHR11933:SF5">
    <property type="entry name" value="MITOCHONDRIAL TRNA-SPECIFIC 2-THIOURIDYLASE 1"/>
    <property type="match status" value="1"/>
</dbReference>
<comment type="caution">
    <text evidence="12">The sequence shown here is derived from an EMBL/GenBank/DDBJ whole genome shotgun (WGS) entry which is preliminary data.</text>
</comment>
<keyword evidence="3" id="KW-0808">Transferase</keyword>
<keyword evidence="7" id="KW-0694">RNA-binding</keyword>
<dbReference type="InterPro" id="IPR046885">
    <property type="entry name" value="MnmA-like_C"/>
</dbReference>
<keyword evidence="8" id="KW-1015">Disulfide bond</keyword>
<dbReference type="InterPro" id="IPR004506">
    <property type="entry name" value="MnmA-like"/>
</dbReference>
<dbReference type="NCBIfam" id="TIGR00420">
    <property type="entry name" value="trmU"/>
    <property type="match status" value="1"/>
</dbReference>
<name>A0A2M6XBM0_9BACT</name>
<accession>A0A2M6XBM0</accession>
<keyword evidence="5" id="KW-0547">Nucleotide-binding</keyword>